<evidence type="ECO:0000256" key="5">
    <source>
        <dbReference type="SAM" id="MobiDB-lite"/>
    </source>
</evidence>
<evidence type="ECO:0000259" key="7">
    <source>
        <dbReference type="Pfam" id="PF03151"/>
    </source>
</evidence>
<dbReference type="GO" id="GO:0016020">
    <property type="term" value="C:membrane"/>
    <property type="evidence" value="ECO:0007669"/>
    <property type="project" value="UniProtKB-SubCell"/>
</dbReference>
<sequence length="362" mass="38370">MPSPQAEAPSQLAVLGVIGFYMFVAISMTMLNKRVLSSNPLPVFLLFCQSAVAVGLLWLENKVGPFKTPKFDMKIAKALVPLTLVNVLGLCFNNYCLQYVDASFHQVARGMVLPATIVISMFALNQHPSRLTIAAASVVTVGFFSGVLFDPNHASSKASAAVSSSGHANLGIMFGALSSVASAGHAVLIKRGLAVVNNSPMALSYYNNILSTVFLLPLIVLSGELPGTVRIFQGFEAKTFIIGASITGFFGFLISLAAMLSIKVTSPVTHMISSAVRGVLQTFFAVYLFGDVGRIISIFLITAGSGLYVYAKSEESKATAYQPVPPSSDPRSLERGVPEKEVGYGLGLGLGDEKAKNSMDGR</sequence>
<dbReference type="InterPro" id="IPR050186">
    <property type="entry name" value="TPT_transporter"/>
</dbReference>
<reference evidence="8" key="1">
    <citation type="journal article" date="2022" name="G3 (Bethesda)">
        <title>High quality genome of the basidiomycete yeast Dioszegia hungarica PDD-24b-2 isolated from cloud water.</title>
        <authorList>
            <person name="Jarrige D."/>
            <person name="Haridas S."/>
            <person name="Bleykasten-Grosshans C."/>
            <person name="Joly M."/>
            <person name="Nadalig T."/>
            <person name="Sancelme M."/>
            <person name="Vuilleumier S."/>
            <person name="Grigoriev I.V."/>
            <person name="Amato P."/>
            <person name="Bringel F."/>
        </authorList>
    </citation>
    <scope>NUCLEOTIDE SEQUENCE</scope>
    <source>
        <strain evidence="8">PDD-24b-2</strain>
    </source>
</reference>
<evidence type="ECO:0000256" key="4">
    <source>
        <dbReference type="ARBA" id="ARBA00023136"/>
    </source>
</evidence>
<dbReference type="Pfam" id="PF03151">
    <property type="entry name" value="TPT"/>
    <property type="match status" value="1"/>
</dbReference>
<evidence type="ECO:0000313" key="8">
    <source>
        <dbReference type="EMBL" id="KAI9632399.1"/>
    </source>
</evidence>
<evidence type="ECO:0000256" key="3">
    <source>
        <dbReference type="ARBA" id="ARBA00022989"/>
    </source>
</evidence>
<feature type="transmembrane region" description="Helical" evidence="6">
    <location>
        <begin position="240"/>
        <end position="260"/>
    </location>
</feature>
<feature type="transmembrane region" description="Helical" evidence="6">
    <location>
        <begin position="79"/>
        <end position="100"/>
    </location>
</feature>
<dbReference type="RefSeq" id="XP_052942176.1">
    <property type="nucleotide sequence ID" value="XM_053091223.1"/>
</dbReference>
<dbReference type="PANTHER" id="PTHR11132">
    <property type="entry name" value="SOLUTE CARRIER FAMILY 35"/>
    <property type="match status" value="1"/>
</dbReference>
<dbReference type="AlphaFoldDB" id="A0AA38LSC2"/>
<evidence type="ECO:0000256" key="2">
    <source>
        <dbReference type="ARBA" id="ARBA00022692"/>
    </source>
</evidence>
<keyword evidence="4 6" id="KW-0472">Membrane</keyword>
<keyword evidence="9" id="KW-1185">Reference proteome</keyword>
<evidence type="ECO:0000313" key="9">
    <source>
        <dbReference type="Proteomes" id="UP001164286"/>
    </source>
</evidence>
<proteinExistence type="predicted"/>
<feature type="transmembrane region" description="Helical" evidence="6">
    <location>
        <begin position="131"/>
        <end position="149"/>
    </location>
</feature>
<dbReference type="GeneID" id="77730428"/>
<keyword evidence="2 6" id="KW-0812">Transmembrane</keyword>
<accession>A0AA38LSC2</accession>
<gene>
    <name evidence="8" type="ORF">MKK02DRAFT_40703</name>
</gene>
<feature type="domain" description="Sugar phosphate transporter" evidence="7">
    <location>
        <begin position="16"/>
        <end position="292"/>
    </location>
</feature>
<protein>
    <recommendedName>
        <fullName evidence="7">Sugar phosphate transporter domain-containing protein</fullName>
    </recommendedName>
</protein>
<dbReference type="SUPFAM" id="SSF103481">
    <property type="entry name" value="Multidrug resistance efflux transporter EmrE"/>
    <property type="match status" value="1"/>
</dbReference>
<feature type="transmembrane region" description="Helical" evidence="6">
    <location>
        <begin position="12"/>
        <end position="31"/>
    </location>
</feature>
<feature type="transmembrane region" description="Helical" evidence="6">
    <location>
        <begin position="106"/>
        <end position="124"/>
    </location>
</feature>
<feature type="compositionally biased region" description="Basic and acidic residues" evidence="5">
    <location>
        <begin position="351"/>
        <end position="362"/>
    </location>
</feature>
<comment type="caution">
    <text evidence="8">The sequence shown here is derived from an EMBL/GenBank/DDBJ whole genome shotgun (WGS) entry which is preliminary data.</text>
</comment>
<name>A0AA38LSC2_9TREE</name>
<comment type="subcellular location">
    <subcellularLocation>
        <location evidence="1">Membrane</location>
        <topology evidence="1">Multi-pass membrane protein</topology>
    </subcellularLocation>
</comment>
<feature type="compositionally biased region" description="Basic and acidic residues" evidence="5">
    <location>
        <begin position="331"/>
        <end position="342"/>
    </location>
</feature>
<evidence type="ECO:0000256" key="6">
    <source>
        <dbReference type="SAM" id="Phobius"/>
    </source>
</evidence>
<organism evidence="8 9">
    <name type="scientific">Dioszegia hungarica</name>
    <dbReference type="NCBI Taxonomy" id="4972"/>
    <lineage>
        <taxon>Eukaryota</taxon>
        <taxon>Fungi</taxon>
        <taxon>Dikarya</taxon>
        <taxon>Basidiomycota</taxon>
        <taxon>Agaricomycotina</taxon>
        <taxon>Tremellomycetes</taxon>
        <taxon>Tremellales</taxon>
        <taxon>Bulleribasidiaceae</taxon>
        <taxon>Dioszegia</taxon>
    </lineage>
</organism>
<evidence type="ECO:0000256" key="1">
    <source>
        <dbReference type="ARBA" id="ARBA00004141"/>
    </source>
</evidence>
<dbReference type="InterPro" id="IPR004853">
    <property type="entry name" value="Sugar_P_trans_dom"/>
</dbReference>
<feature type="transmembrane region" description="Helical" evidence="6">
    <location>
        <begin position="43"/>
        <end position="59"/>
    </location>
</feature>
<dbReference type="InterPro" id="IPR037185">
    <property type="entry name" value="EmrE-like"/>
</dbReference>
<keyword evidence="3 6" id="KW-1133">Transmembrane helix</keyword>
<feature type="transmembrane region" description="Helical" evidence="6">
    <location>
        <begin position="169"/>
        <end position="189"/>
    </location>
</feature>
<dbReference type="Proteomes" id="UP001164286">
    <property type="component" value="Unassembled WGS sequence"/>
</dbReference>
<feature type="region of interest" description="Disordered" evidence="5">
    <location>
        <begin position="317"/>
        <end position="362"/>
    </location>
</feature>
<feature type="transmembrane region" description="Helical" evidence="6">
    <location>
        <begin position="201"/>
        <end position="220"/>
    </location>
</feature>
<dbReference type="EMBL" id="JAKWFO010000014">
    <property type="protein sequence ID" value="KAI9632399.1"/>
    <property type="molecule type" value="Genomic_DNA"/>
</dbReference>